<dbReference type="AlphaFoldDB" id="A0A1I6AM98"/>
<accession>A0A1I6AM98</accession>
<feature type="region of interest" description="Disordered" evidence="1">
    <location>
        <begin position="83"/>
        <end position="121"/>
    </location>
</feature>
<evidence type="ECO:0000256" key="1">
    <source>
        <dbReference type="SAM" id="MobiDB-lite"/>
    </source>
</evidence>
<dbReference type="Proteomes" id="UP000198727">
    <property type="component" value="Unassembled WGS sequence"/>
</dbReference>
<gene>
    <name evidence="2" type="ORF">SAMN05421810_11386</name>
</gene>
<organism evidence="2 3">
    <name type="scientific">Amycolatopsis arida</name>
    <dbReference type="NCBI Taxonomy" id="587909"/>
    <lineage>
        <taxon>Bacteria</taxon>
        <taxon>Bacillati</taxon>
        <taxon>Actinomycetota</taxon>
        <taxon>Actinomycetes</taxon>
        <taxon>Pseudonocardiales</taxon>
        <taxon>Pseudonocardiaceae</taxon>
        <taxon>Amycolatopsis</taxon>
    </lineage>
</organism>
<dbReference type="EMBL" id="FOWW01000013">
    <property type="protein sequence ID" value="SFQ69824.1"/>
    <property type="molecule type" value="Genomic_DNA"/>
</dbReference>
<sequence>MAPLPAWRDLVIAVTPCAEPNARMAAAAVRSGAIGVLDLGHDAARARAALAAMAEEVRRPYGVRVSARCPLPPTELPEAVDTVITTPNGSAGGGPGSGRACSPRPPPPSRPWTPCGPARTG</sequence>
<name>A0A1I6AM98_9PSEU</name>
<evidence type="ECO:0000313" key="3">
    <source>
        <dbReference type="Proteomes" id="UP000198727"/>
    </source>
</evidence>
<dbReference type="RefSeq" id="WP_341770881.1">
    <property type="nucleotide sequence ID" value="NZ_FOWW01000013.1"/>
</dbReference>
<reference evidence="3" key="1">
    <citation type="submission" date="2016-10" db="EMBL/GenBank/DDBJ databases">
        <authorList>
            <person name="Varghese N."/>
            <person name="Submissions S."/>
        </authorList>
    </citation>
    <scope>NUCLEOTIDE SEQUENCE [LARGE SCALE GENOMIC DNA]</scope>
    <source>
        <strain evidence="3">CGMCC 4.5579</strain>
    </source>
</reference>
<evidence type="ECO:0000313" key="2">
    <source>
        <dbReference type="EMBL" id="SFQ69824.1"/>
    </source>
</evidence>
<feature type="compositionally biased region" description="Low complexity" evidence="1">
    <location>
        <begin position="112"/>
        <end position="121"/>
    </location>
</feature>
<dbReference type="STRING" id="587909.SAMN05421810_11386"/>
<protein>
    <submittedName>
        <fullName evidence="2">Uncharacterized protein</fullName>
    </submittedName>
</protein>
<proteinExistence type="predicted"/>
<keyword evidence="3" id="KW-1185">Reference proteome</keyword>